<protein>
    <submittedName>
        <fullName evidence="3">Predicted protein</fullName>
    </submittedName>
</protein>
<sequence>MSVKYGIKIDAAAYKELADTQWGQIRKEADEVKAMLQGGQNTAVAMDIDGLGVAADVAADSALVQIASPTPVLLSQLEAQTNNSTIVWENIGKLQRLTYTEDISFRASGMPTPRRPRSITGPLSRSTRWLFCRAPRANNLASGKISPHVFLKGTFSSVSMARKQSARVKSQLSNSSAELSGKLKLVKASIGELKKAISSANIDLARRDKAYRDKVTGIIVEGCLTGFATGGLVAAAAFAAYSGVAIASIPALLAAGGVVFGKDGDKKGDKEEDKPEGNASNGTKAANGTNGTNGHAKPKVDSEEEEVPEEAGDKSEDTAAPAKKTEKEIPIQKRVEAAQDTWTALSGVLRTVKDAASGTELGKALFNKMSLQELGMLVQLVKTAIVVMERSVAAVEHLSQPLEDLLSSVAQMADILSDMDTRCSQYQVKNAGASLQFGKEEAETIKARWAEVGDAAEAWLDVFNAQRISPITYTVV</sequence>
<evidence type="ECO:0000313" key="4">
    <source>
        <dbReference type="Proteomes" id="UP000008698"/>
    </source>
</evidence>
<dbReference type="AlphaFoldDB" id="C9SD95"/>
<feature type="compositionally biased region" description="Basic and acidic residues" evidence="1">
    <location>
        <begin position="311"/>
        <end position="330"/>
    </location>
</feature>
<dbReference type="GeneID" id="9533184"/>
<keyword evidence="4" id="KW-1185">Reference proteome</keyword>
<evidence type="ECO:0000256" key="2">
    <source>
        <dbReference type="SAM" id="Phobius"/>
    </source>
</evidence>
<feature type="compositionally biased region" description="Polar residues" evidence="1">
    <location>
        <begin position="278"/>
        <end position="293"/>
    </location>
</feature>
<evidence type="ECO:0000313" key="3">
    <source>
        <dbReference type="EMBL" id="EEY17060.1"/>
    </source>
</evidence>
<dbReference type="HOGENOM" id="CLU_573905_0_0_1"/>
<keyword evidence="2" id="KW-1133">Transmembrane helix</keyword>
<keyword evidence="2" id="KW-0812">Transmembrane</keyword>
<dbReference type="EMBL" id="DS985216">
    <property type="protein sequence ID" value="EEY17060.1"/>
    <property type="molecule type" value="Genomic_DNA"/>
</dbReference>
<keyword evidence="2" id="KW-0472">Membrane</keyword>
<reference evidence="4" key="1">
    <citation type="journal article" date="2011" name="PLoS Pathog.">
        <title>Comparative genomics yields insights into niche adaptation of plant vascular wilt pathogens.</title>
        <authorList>
            <person name="Klosterman S.J."/>
            <person name="Subbarao K.V."/>
            <person name="Kang S."/>
            <person name="Veronese P."/>
            <person name="Gold S.E."/>
            <person name="Thomma B.P.H.J."/>
            <person name="Chen Z."/>
            <person name="Henrissat B."/>
            <person name="Lee Y.-H."/>
            <person name="Park J."/>
            <person name="Garcia-Pedrajas M.D."/>
            <person name="Barbara D.J."/>
            <person name="Anchieta A."/>
            <person name="de Jonge R."/>
            <person name="Santhanam P."/>
            <person name="Maruthachalam K."/>
            <person name="Atallah Z."/>
            <person name="Amyotte S.G."/>
            <person name="Paz Z."/>
            <person name="Inderbitzin P."/>
            <person name="Hayes R.J."/>
            <person name="Heiman D.I."/>
            <person name="Young S."/>
            <person name="Zeng Q."/>
            <person name="Engels R."/>
            <person name="Galagan J."/>
            <person name="Cuomo C.A."/>
            <person name="Dobinson K.F."/>
            <person name="Ma L.-J."/>
        </authorList>
    </citation>
    <scope>NUCLEOTIDE SEQUENCE [LARGE SCALE GENOMIC DNA]</scope>
    <source>
        <strain evidence="4">VaMs.102 / ATCC MYA-4576 / FGSC 10136</strain>
    </source>
</reference>
<feature type="compositionally biased region" description="Basic and acidic residues" evidence="1">
    <location>
        <begin position="264"/>
        <end position="276"/>
    </location>
</feature>
<gene>
    <name evidence="3" type="ORF">VDBG_03169</name>
</gene>
<organism evidence="4">
    <name type="scientific">Verticillium alfalfae (strain VaMs.102 / ATCC MYA-4576 / FGSC 10136)</name>
    <name type="common">Verticillium wilt of alfalfa</name>
    <name type="synonym">Verticillium albo-atrum</name>
    <dbReference type="NCBI Taxonomy" id="526221"/>
    <lineage>
        <taxon>Eukaryota</taxon>
        <taxon>Fungi</taxon>
        <taxon>Dikarya</taxon>
        <taxon>Ascomycota</taxon>
        <taxon>Pezizomycotina</taxon>
        <taxon>Sordariomycetes</taxon>
        <taxon>Hypocreomycetidae</taxon>
        <taxon>Glomerellales</taxon>
        <taxon>Plectosphaerellaceae</taxon>
        <taxon>Verticillium</taxon>
    </lineage>
</organism>
<evidence type="ECO:0000256" key="1">
    <source>
        <dbReference type="SAM" id="MobiDB-lite"/>
    </source>
</evidence>
<accession>C9SD95</accession>
<proteinExistence type="predicted"/>
<dbReference type="OrthoDB" id="5207582at2759"/>
<dbReference type="KEGG" id="val:VDBG_03169"/>
<name>C9SD95_VERA1</name>
<feature type="transmembrane region" description="Helical" evidence="2">
    <location>
        <begin position="244"/>
        <end position="261"/>
    </location>
</feature>
<feature type="transmembrane region" description="Helical" evidence="2">
    <location>
        <begin position="215"/>
        <end position="238"/>
    </location>
</feature>
<feature type="region of interest" description="Disordered" evidence="1">
    <location>
        <begin position="264"/>
        <end position="330"/>
    </location>
</feature>
<dbReference type="RefSeq" id="XP_003007030.1">
    <property type="nucleotide sequence ID" value="XM_003006984.1"/>
</dbReference>
<dbReference type="Proteomes" id="UP000008698">
    <property type="component" value="Unassembled WGS sequence"/>
</dbReference>